<organism evidence="3 4">
    <name type="scientific">Protomyces lactucae-debilis</name>
    <dbReference type="NCBI Taxonomy" id="2754530"/>
    <lineage>
        <taxon>Eukaryota</taxon>
        <taxon>Fungi</taxon>
        <taxon>Dikarya</taxon>
        <taxon>Ascomycota</taxon>
        <taxon>Taphrinomycotina</taxon>
        <taxon>Taphrinomycetes</taxon>
        <taxon>Taphrinales</taxon>
        <taxon>Protomycetaceae</taxon>
        <taxon>Protomyces</taxon>
    </lineage>
</organism>
<name>A0A1Y2EQN6_PROLT</name>
<dbReference type="RefSeq" id="XP_040721906.1">
    <property type="nucleotide sequence ID" value="XM_040866486.1"/>
</dbReference>
<feature type="region of interest" description="Disordered" evidence="1">
    <location>
        <begin position="298"/>
        <end position="354"/>
    </location>
</feature>
<dbReference type="EMBL" id="MCFI01000032">
    <property type="protein sequence ID" value="ORY73901.1"/>
    <property type="molecule type" value="Genomic_DNA"/>
</dbReference>
<evidence type="ECO:0000313" key="3">
    <source>
        <dbReference type="EMBL" id="ORY73901.1"/>
    </source>
</evidence>
<feature type="region of interest" description="Disordered" evidence="1">
    <location>
        <begin position="465"/>
        <end position="506"/>
    </location>
</feature>
<dbReference type="Proteomes" id="UP000193685">
    <property type="component" value="Unassembled WGS sequence"/>
</dbReference>
<protein>
    <submittedName>
        <fullName evidence="3">Uncharacterized protein</fullName>
    </submittedName>
</protein>
<proteinExistence type="predicted"/>
<reference evidence="3 4" key="1">
    <citation type="submission" date="2016-07" db="EMBL/GenBank/DDBJ databases">
        <title>Pervasive Adenine N6-methylation of Active Genes in Fungi.</title>
        <authorList>
            <consortium name="DOE Joint Genome Institute"/>
            <person name="Mondo S.J."/>
            <person name="Dannebaum R.O."/>
            <person name="Kuo R.C."/>
            <person name="Labutti K."/>
            <person name="Haridas S."/>
            <person name="Kuo A."/>
            <person name="Salamov A."/>
            <person name="Ahrendt S.R."/>
            <person name="Lipzen A."/>
            <person name="Sullivan W."/>
            <person name="Andreopoulos W.B."/>
            <person name="Clum A."/>
            <person name="Lindquist E."/>
            <person name="Daum C."/>
            <person name="Ramamoorthy G.K."/>
            <person name="Gryganskyi A."/>
            <person name="Culley D."/>
            <person name="Magnuson J.K."/>
            <person name="James T.Y."/>
            <person name="O'Malley M.A."/>
            <person name="Stajich J.E."/>
            <person name="Spatafora J.W."/>
            <person name="Visel A."/>
            <person name="Grigoriev I.V."/>
        </authorList>
    </citation>
    <scope>NUCLEOTIDE SEQUENCE [LARGE SCALE GENOMIC DNA]</scope>
    <source>
        <strain evidence="3 4">12-1054</strain>
    </source>
</reference>
<keyword evidence="2" id="KW-0732">Signal</keyword>
<sequence>MRAKRAFMLLHLCGLTCALPVPTYGSLARSKLFDSTSSSAAVLGNLLSKALEPPSNTIAKLLDMLAPLSAASKSPSAQTKAFNSNKVADATGSGAAAAAALSEVNDDRNTIVIPVIASVDQNGVATARALNGIEIPNRATPGGSKPVAVQAQQPQPQPQPVPSRVPATKASFSPVPQKAVPPANAVGIDGILASATAPSSVDDGDDGDDAAGALQTAGPINAPSTPNVAAGAPSLADVAASNGFAIVPVKAGDVTGIAFIPMSSGNTQSSASSTQSAPLTVGLAAQPKALIGNATAKAAEGPNVGTPQTGSQSPTTLENGSRVLNKTPLGSGHMGTGVSDARRQGAVNPVGSLKDSNDLIETGIPAAIPSSAAARRNNVFGDPASTSNVIVDGNTGAMFDDGSPFVTVVGSNNGLLGSQGVSPNIFPANGNAQPGLAGFSNPLAATDQFSGSGGQVLDPTSNGFTNGISQSGVGLPAGQTGSGSSNPGLSNQPFASSQTNNPALANGNQIAGQAATSSSIIPGQPIIPVGQNGFNTGLFA</sequence>
<dbReference type="AlphaFoldDB" id="A0A1Y2EQN6"/>
<evidence type="ECO:0000256" key="1">
    <source>
        <dbReference type="SAM" id="MobiDB-lite"/>
    </source>
</evidence>
<feature type="region of interest" description="Disordered" evidence="1">
    <location>
        <begin position="197"/>
        <end position="225"/>
    </location>
</feature>
<evidence type="ECO:0000313" key="4">
    <source>
        <dbReference type="Proteomes" id="UP000193685"/>
    </source>
</evidence>
<feature type="signal peptide" evidence="2">
    <location>
        <begin position="1"/>
        <end position="18"/>
    </location>
</feature>
<feature type="compositionally biased region" description="Polar residues" evidence="1">
    <location>
        <begin position="482"/>
        <end position="506"/>
    </location>
</feature>
<comment type="caution">
    <text evidence="3">The sequence shown here is derived from an EMBL/GenBank/DDBJ whole genome shotgun (WGS) entry which is preliminary data.</text>
</comment>
<gene>
    <name evidence="3" type="ORF">BCR37DRAFT_228255</name>
</gene>
<evidence type="ECO:0000256" key="2">
    <source>
        <dbReference type="SAM" id="SignalP"/>
    </source>
</evidence>
<feature type="region of interest" description="Disordered" evidence="1">
    <location>
        <begin position="135"/>
        <end position="179"/>
    </location>
</feature>
<feature type="chain" id="PRO_5012508370" evidence="2">
    <location>
        <begin position="19"/>
        <end position="540"/>
    </location>
</feature>
<feature type="compositionally biased region" description="Polar residues" evidence="1">
    <location>
        <begin position="305"/>
        <end position="324"/>
    </location>
</feature>
<dbReference type="GeneID" id="63783085"/>
<accession>A0A1Y2EQN6</accession>
<keyword evidence="4" id="KW-1185">Reference proteome</keyword>